<reference evidence="1 2" key="1">
    <citation type="submission" date="2020-01" db="EMBL/GenBank/DDBJ databases">
        <title>Paenibacillus sp. nov., isolated from tomato rhizosphere.</title>
        <authorList>
            <person name="Weon H.-Y."/>
            <person name="Lee S.A."/>
        </authorList>
    </citation>
    <scope>NUCLEOTIDE SEQUENCE [LARGE SCALE GENOMIC DNA]</scope>
    <source>
        <strain evidence="1 2">12200R-189</strain>
    </source>
</reference>
<accession>A0A6C0FRK0</accession>
<dbReference type="KEGG" id="plyc:GXP70_07295"/>
<keyword evidence="2" id="KW-1185">Reference proteome</keyword>
<protein>
    <submittedName>
        <fullName evidence="1">Uncharacterized protein</fullName>
    </submittedName>
</protein>
<name>A0A6C0FRK0_9BACL</name>
<evidence type="ECO:0000313" key="2">
    <source>
        <dbReference type="Proteomes" id="UP000476064"/>
    </source>
</evidence>
<dbReference type="RefSeq" id="WP_162355842.1">
    <property type="nucleotide sequence ID" value="NZ_CP048209.1"/>
</dbReference>
<evidence type="ECO:0000313" key="1">
    <source>
        <dbReference type="EMBL" id="QHT59776.1"/>
    </source>
</evidence>
<sequence length="74" mass="8291">MKSLARHKDGVLTPEFVNANGENKGGDWSIATDFVNGTLGVTSYPEYLYWKPAQSAGDREGSNIMEMRKRRNVQ</sequence>
<gene>
    <name evidence="1" type="ORF">GXP70_07295</name>
</gene>
<organism evidence="1 2">
    <name type="scientific">Paenibacillus lycopersici</name>
    <dbReference type="NCBI Taxonomy" id="2704462"/>
    <lineage>
        <taxon>Bacteria</taxon>
        <taxon>Bacillati</taxon>
        <taxon>Bacillota</taxon>
        <taxon>Bacilli</taxon>
        <taxon>Bacillales</taxon>
        <taxon>Paenibacillaceae</taxon>
        <taxon>Paenibacillus</taxon>
    </lineage>
</organism>
<dbReference type="EMBL" id="CP048209">
    <property type="protein sequence ID" value="QHT59776.1"/>
    <property type="molecule type" value="Genomic_DNA"/>
</dbReference>
<proteinExistence type="predicted"/>
<dbReference type="AlphaFoldDB" id="A0A6C0FRK0"/>
<dbReference type="Proteomes" id="UP000476064">
    <property type="component" value="Chromosome"/>
</dbReference>